<dbReference type="AlphaFoldDB" id="A0A9P5NAE0"/>
<sequence length="128" mass="14736">MACDPMSLSLGLGKVTLATPGVKLYIASYICMKWPIIGLYLEALENYIQFLYEQFALIGATPPPMGRLQSHAKFSSRSIRTILLHMQEKHKRLDVLKGREERRYLHIVDLVKEINETRNIHETHAEKT</sequence>
<dbReference type="OrthoDB" id="3258400at2759"/>
<dbReference type="Proteomes" id="UP000724874">
    <property type="component" value="Unassembled WGS sequence"/>
</dbReference>
<reference evidence="1" key="1">
    <citation type="submission" date="2020-11" db="EMBL/GenBank/DDBJ databases">
        <authorList>
            <consortium name="DOE Joint Genome Institute"/>
            <person name="Ahrendt S."/>
            <person name="Riley R."/>
            <person name="Andreopoulos W."/>
            <person name="LaButti K."/>
            <person name="Pangilinan J."/>
            <person name="Ruiz-duenas F.J."/>
            <person name="Barrasa J.M."/>
            <person name="Sanchez-Garcia M."/>
            <person name="Camarero S."/>
            <person name="Miyauchi S."/>
            <person name="Serrano A."/>
            <person name="Linde D."/>
            <person name="Babiker R."/>
            <person name="Drula E."/>
            <person name="Ayuso-Fernandez I."/>
            <person name="Pacheco R."/>
            <person name="Padilla G."/>
            <person name="Ferreira P."/>
            <person name="Barriuso J."/>
            <person name="Kellner H."/>
            <person name="Castanera R."/>
            <person name="Alfaro M."/>
            <person name="Ramirez L."/>
            <person name="Pisabarro A.G."/>
            <person name="Kuo A."/>
            <person name="Tritt A."/>
            <person name="Lipzen A."/>
            <person name="He G."/>
            <person name="Yan M."/>
            <person name="Ng V."/>
            <person name="Cullen D."/>
            <person name="Martin F."/>
            <person name="Rosso M.-N."/>
            <person name="Henrissat B."/>
            <person name="Hibbett D."/>
            <person name="Martinez A.T."/>
            <person name="Grigoriev I.V."/>
        </authorList>
    </citation>
    <scope>NUCLEOTIDE SEQUENCE</scope>
    <source>
        <strain evidence="1">AH 44721</strain>
    </source>
</reference>
<protein>
    <submittedName>
        <fullName evidence="1">Uncharacterized protein</fullName>
    </submittedName>
</protein>
<evidence type="ECO:0000313" key="1">
    <source>
        <dbReference type="EMBL" id="KAF8871652.1"/>
    </source>
</evidence>
<name>A0A9P5NAE0_GYMJU</name>
<evidence type="ECO:0000313" key="2">
    <source>
        <dbReference type="Proteomes" id="UP000724874"/>
    </source>
</evidence>
<organism evidence="1 2">
    <name type="scientific">Gymnopilus junonius</name>
    <name type="common">Spectacular rustgill mushroom</name>
    <name type="synonym">Gymnopilus spectabilis subsp. junonius</name>
    <dbReference type="NCBI Taxonomy" id="109634"/>
    <lineage>
        <taxon>Eukaryota</taxon>
        <taxon>Fungi</taxon>
        <taxon>Dikarya</taxon>
        <taxon>Basidiomycota</taxon>
        <taxon>Agaricomycotina</taxon>
        <taxon>Agaricomycetes</taxon>
        <taxon>Agaricomycetidae</taxon>
        <taxon>Agaricales</taxon>
        <taxon>Agaricineae</taxon>
        <taxon>Hymenogastraceae</taxon>
        <taxon>Gymnopilus</taxon>
    </lineage>
</organism>
<accession>A0A9P5NAE0</accession>
<proteinExistence type="predicted"/>
<keyword evidence="2" id="KW-1185">Reference proteome</keyword>
<comment type="caution">
    <text evidence="1">The sequence shown here is derived from an EMBL/GenBank/DDBJ whole genome shotgun (WGS) entry which is preliminary data.</text>
</comment>
<dbReference type="EMBL" id="JADNYJ010000297">
    <property type="protein sequence ID" value="KAF8871652.1"/>
    <property type="molecule type" value="Genomic_DNA"/>
</dbReference>
<gene>
    <name evidence="1" type="ORF">CPB84DRAFT_1753919</name>
</gene>